<accession>A0A8I6WP48</accession>
<keyword evidence="2" id="KW-1185">Reference proteome</keyword>
<proteinExistence type="predicted"/>
<dbReference type="Proteomes" id="UP000011116">
    <property type="component" value="Chromosome 2H"/>
</dbReference>
<evidence type="ECO:0000313" key="2">
    <source>
        <dbReference type="Proteomes" id="UP000011116"/>
    </source>
</evidence>
<evidence type="ECO:0008006" key="3">
    <source>
        <dbReference type="Google" id="ProtNLM"/>
    </source>
</evidence>
<dbReference type="AlphaFoldDB" id="A0A8I6WP48"/>
<dbReference type="PANTHER" id="PTHR48044:SF59">
    <property type="entry name" value="GLYCOSYLTRANSFERASE"/>
    <property type="match status" value="1"/>
</dbReference>
<dbReference type="GO" id="GO:1901135">
    <property type="term" value="P:carbohydrate derivative metabolic process"/>
    <property type="evidence" value="ECO:0007669"/>
    <property type="project" value="UniProtKB-ARBA"/>
</dbReference>
<reference evidence="1" key="2">
    <citation type="submission" date="2020-10" db="EMBL/GenBank/DDBJ databases">
        <authorList>
            <person name="Scholz U."/>
            <person name="Mascher M."/>
            <person name="Fiebig A."/>
        </authorList>
    </citation>
    <scope>NUCLEOTIDE SEQUENCE [LARGE SCALE GENOMIC DNA]</scope>
    <source>
        <strain evidence="1">cv. Morex</strain>
    </source>
</reference>
<dbReference type="GO" id="GO:0008194">
    <property type="term" value="F:UDP-glycosyltransferase activity"/>
    <property type="evidence" value="ECO:0007669"/>
    <property type="project" value="UniProtKB-ARBA"/>
</dbReference>
<dbReference type="SMR" id="A0A8I6WP48"/>
<sequence length="87" mass="9508">MHSDQPWDAELVCKYLGAGVLVRPWEERGQVTPAAAIREAIERAMRSEEGATVRDKARALGQAIRAAVADGGSSRRDLDDLVAYVTR</sequence>
<protein>
    <recommendedName>
        <fullName evidence="3">Glycosyltransferase</fullName>
    </recommendedName>
</protein>
<dbReference type="Gramene" id="HORVU.MOREX.r3.2HG0116530.1">
    <property type="protein sequence ID" value="HORVU.MOREX.r3.2HG0116530.1.CDS1"/>
    <property type="gene ID" value="HORVU.MOREX.r3.2HG0116530"/>
</dbReference>
<reference evidence="1" key="3">
    <citation type="submission" date="2022-01" db="UniProtKB">
        <authorList>
            <consortium name="EnsemblPlants"/>
        </authorList>
    </citation>
    <scope>IDENTIFICATION</scope>
    <source>
        <strain evidence="1">subsp. vulgare</strain>
    </source>
</reference>
<dbReference type="SUPFAM" id="SSF53756">
    <property type="entry name" value="UDP-Glycosyltransferase/glycogen phosphorylase"/>
    <property type="match status" value="1"/>
</dbReference>
<dbReference type="EnsemblPlants" id="HORVU.MOREX.r3.2HG0116530.1">
    <property type="protein sequence ID" value="HORVU.MOREX.r3.2HG0116530.1.CDS1"/>
    <property type="gene ID" value="HORVU.MOREX.r3.2HG0116530"/>
</dbReference>
<reference evidence="2" key="1">
    <citation type="journal article" date="2012" name="Nature">
        <title>A physical, genetic and functional sequence assembly of the barley genome.</title>
        <authorList>
            <consortium name="The International Barley Genome Sequencing Consortium"/>
            <person name="Mayer K.F."/>
            <person name="Waugh R."/>
            <person name="Brown J.W."/>
            <person name="Schulman A."/>
            <person name="Langridge P."/>
            <person name="Platzer M."/>
            <person name="Fincher G.B."/>
            <person name="Muehlbauer G.J."/>
            <person name="Sato K."/>
            <person name="Close T.J."/>
            <person name="Wise R.P."/>
            <person name="Stein N."/>
        </authorList>
    </citation>
    <scope>NUCLEOTIDE SEQUENCE [LARGE SCALE GENOMIC DNA]</scope>
    <source>
        <strain evidence="2">cv. Morex</strain>
    </source>
</reference>
<evidence type="ECO:0000313" key="1">
    <source>
        <dbReference type="EnsemblPlants" id="HORVU.MOREX.r3.2HG0116530.1.CDS1"/>
    </source>
</evidence>
<dbReference type="Gene3D" id="3.40.50.2000">
    <property type="entry name" value="Glycogen Phosphorylase B"/>
    <property type="match status" value="2"/>
</dbReference>
<organism evidence="1 2">
    <name type="scientific">Hordeum vulgare subsp. vulgare</name>
    <name type="common">Domesticated barley</name>
    <dbReference type="NCBI Taxonomy" id="112509"/>
    <lineage>
        <taxon>Eukaryota</taxon>
        <taxon>Viridiplantae</taxon>
        <taxon>Streptophyta</taxon>
        <taxon>Embryophyta</taxon>
        <taxon>Tracheophyta</taxon>
        <taxon>Spermatophyta</taxon>
        <taxon>Magnoliopsida</taxon>
        <taxon>Liliopsida</taxon>
        <taxon>Poales</taxon>
        <taxon>Poaceae</taxon>
        <taxon>BOP clade</taxon>
        <taxon>Pooideae</taxon>
        <taxon>Triticodae</taxon>
        <taxon>Triticeae</taxon>
        <taxon>Hordeinae</taxon>
        <taxon>Hordeum</taxon>
    </lineage>
</organism>
<dbReference type="PANTHER" id="PTHR48044">
    <property type="entry name" value="GLYCOSYLTRANSFERASE"/>
    <property type="match status" value="1"/>
</dbReference>
<name>A0A8I6WP48_HORVV</name>